<dbReference type="EMBL" id="CM039171">
    <property type="protein sequence ID" value="KAH9789756.1"/>
    <property type="molecule type" value="Genomic_DNA"/>
</dbReference>
<dbReference type="Proteomes" id="UP000829398">
    <property type="component" value="Chromosome 2"/>
</dbReference>
<evidence type="ECO:0000313" key="2">
    <source>
        <dbReference type="Proteomes" id="UP000829398"/>
    </source>
</evidence>
<gene>
    <name evidence="1" type="ORF">KPL71_003165</name>
</gene>
<keyword evidence="2" id="KW-1185">Reference proteome</keyword>
<comment type="caution">
    <text evidence="1">The sequence shown here is derived from an EMBL/GenBank/DDBJ whole genome shotgun (WGS) entry which is preliminary data.</text>
</comment>
<reference evidence="2" key="1">
    <citation type="journal article" date="2023" name="Hortic. Res.">
        <title>A chromosome-level phased genome enabling allele-level studies in sweet orange: a case study on citrus Huanglongbing tolerance.</title>
        <authorList>
            <person name="Wu B."/>
            <person name="Yu Q."/>
            <person name="Deng Z."/>
            <person name="Duan Y."/>
            <person name="Luo F."/>
            <person name="Gmitter F. Jr."/>
        </authorList>
    </citation>
    <scope>NUCLEOTIDE SEQUENCE [LARGE SCALE GENOMIC DNA]</scope>
    <source>
        <strain evidence="2">cv. Valencia</strain>
    </source>
</reference>
<organism evidence="1 2">
    <name type="scientific">Citrus sinensis</name>
    <name type="common">Sweet orange</name>
    <name type="synonym">Citrus aurantium var. sinensis</name>
    <dbReference type="NCBI Taxonomy" id="2711"/>
    <lineage>
        <taxon>Eukaryota</taxon>
        <taxon>Viridiplantae</taxon>
        <taxon>Streptophyta</taxon>
        <taxon>Embryophyta</taxon>
        <taxon>Tracheophyta</taxon>
        <taxon>Spermatophyta</taxon>
        <taxon>Magnoliopsida</taxon>
        <taxon>eudicotyledons</taxon>
        <taxon>Gunneridae</taxon>
        <taxon>Pentapetalae</taxon>
        <taxon>rosids</taxon>
        <taxon>malvids</taxon>
        <taxon>Sapindales</taxon>
        <taxon>Rutaceae</taxon>
        <taxon>Aurantioideae</taxon>
        <taxon>Citrus</taxon>
    </lineage>
</organism>
<name>A0ACB8MW00_CITSI</name>
<sequence length="450" mass="51380">MGLGLFGGIDRIEEAWNRVYMLVNKLKTSCLLLDGHTSEEFSMHDVVRDVAISIAFRDQGVFSMNDGVFPRGLSDKEALKRCPAISLHNCKIDELLEGLECPQLKLLHMATEDLSVQQIPNNFFIGMTELRVLDFVAMHLPSLPSSLCLLSNLQTLCLDYGVFGDVSIIGELKTLEILSFQGSNIEEFPREIGQLTRLRLLNLAYCNLLKVIPSNVLSSLSRLEELYMGYTFVEWEIEGLNNVRSKASLHELKQLSYLTNLEIQIQDANVLPKGLLSKKLKRYKIFIGDEWNWSDQLQNSRILKLKLNNSTWLKDDVFMQMKGIEELYLDEMRGVKNIVYDLDREGFPKLKHPQIQNNPYFLYVIDSVKHVPRDAFRALESLSLSNLINLEKICHGKLKAESFCKLTTLKVKSCDKLSFIFSFSVARSLPQLQTIEVIACKNMKEIFAVV</sequence>
<protein>
    <submittedName>
        <fullName evidence="1">Disease resistance protein</fullName>
    </submittedName>
</protein>
<evidence type="ECO:0000313" key="1">
    <source>
        <dbReference type="EMBL" id="KAH9789756.1"/>
    </source>
</evidence>
<accession>A0ACB8MW00</accession>
<proteinExistence type="predicted"/>